<dbReference type="PRINTS" id="PR00990">
    <property type="entry name" value="RIBOKINASE"/>
</dbReference>
<evidence type="ECO:0000256" key="1">
    <source>
        <dbReference type="ARBA" id="ARBA00022490"/>
    </source>
</evidence>
<keyword evidence="1" id="KW-0963">Cytoplasm</keyword>
<evidence type="ECO:0000256" key="4">
    <source>
        <dbReference type="ARBA" id="ARBA00022741"/>
    </source>
</evidence>
<keyword evidence="6" id="KW-0067">ATP-binding</keyword>
<reference evidence="11" key="1">
    <citation type="submission" date="2023-10" db="EMBL/GenBank/DDBJ databases">
        <title>Genome assembly of Pristionchus species.</title>
        <authorList>
            <person name="Yoshida K."/>
            <person name="Sommer R.J."/>
        </authorList>
    </citation>
    <scope>NUCLEOTIDE SEQUENCE</scope>
    <source>
        <strain evidence="11">RS5133</strain>
    </source>
</reference>
<evidence type="ECO:0000256" key="7">
    <source>
        <dbReference type="ARBA" id="ARBA00022842"/>
    </source>
</evidence>
<gene>
    <name evidence="11" type="ORF">PFISCL1PPCAC_7485</name>
</gene>
<dbReference type="InterPro" id="IPR011877">
    <property type="entry name" value="Ribokinase"/>
</dbReference>
<keyword evidence="9" id="KW-0119">Carbohydrate metabolism</keyword>
<keyword evidence="2" id="KW-0808">Transferase</keyword>
<name>A0AAV5VAE3_9BILA</name>
<protein>
    <recommendedName>
        <fullName evidence="10">Carbohydrate kinase PfkB domain-containing protein</fullName>
    </recommendedName>
</protein>
<keyword evidence="12" id="KW-1185">Reference proteome</keyword>
<feature type="domain" description="Carbohydrate kinase PfkB" evidence="10">
    <location>
        <begin position="22"/>
        <end position="319"/>
    </location>
</feature>
<organism evidence="11 12">
    <name type="scientific">Pristionchus fissidentatus</name>
    <dbReference type="NCBI Taxonomy" id="1538716"/>
    <lineage>
        <taxon>Eukaryota</taxon>
        <taxon>Metazoa</taxon>
        <taxon>Ecdysozoa</taxon>
        <taxon>Nematoda</taxon>
        <taxon>Chromadorea</taxon>
        <taxon>Rhabditida</taxon>
        <taxon>Rhabditina</taxon>
        <taxon>Diplogasteromorpha</taxon>
        <taxon>Diplogasteroidea</taxon>
        <taxon>Neodiplogasteridae</taxon>
        <taxon>Pristionchus</taxon>
    </lineage>
</organism>
<evidence type="ECO:0000256" key="3">
    <source>
        <dbReference type="ARBA" id="ARBA00022723"/>
    </source>
</evidence>
<dbReference type="GO" id="GO:0046872">
    <property type="term" value="F:metal ion binding"/>
    <property type="evidence" value="ECO:0007669"/>
    <property type="project" value="UniProtKB-KW"/>
</dbReference>
<evidence type="ECO:0000259" key="10">
    <source>
        <dbReference type="Pfam" id="PF00294"/>
    </source>
</evidence>
<dbReference type="CDD" id="cd01174">
    <property type="entry name" value="ribokinase"/>
    <property type="match status" value="1"/>
</dbReference>
<dbReference type="InterPro" id="IPR029056">
    <property type="entry name" value="Ribokinase-like"/>
</dbReference>
<dbReference type="PANTHER" id="PTHR10584">
    <property type="entry name" value="SUGAR KINASE"/>
    <property type="match status" value="1"/>
</dbReference>
<dbReference type="GO" id="GO:0006014">
    <property type="term" value="P:D-ribose metabolic process"/>
    <property type="evidence" value="ECO:0007669"/>
    <property type="project" value="InterPro"/>
</dbReference>
<evidence type="ECO:0000313" key="11">
    <source>
        <dbReference type="EMBL" id="GMT16188.1"/>
    </source>
</evidence>
<evidence type="ECO:0000313" key="12">
    <source>
        <dbReference type="Proteomes" id="UP001432322"/>
    </source>
</evidence>
<dbReference type="InterPro" id="IPR002139">
    <property type="entry name" value="Ribo/fructo_kinase"/>
</dbReference>
<dbReference type="SUPFAM" id="SSF53613">
    <property type="entry name" value="Ribokinase-like"/>
    <property type="match status" value="1"/>
</dbReference>
<dbReference type="Proteomes" id="UP001432322">
    <property type="component" value="Unassembled WGS sequence"/>
</dbReference>
<dbReference type="Gene3D" id="3.40.1190.20">
    <property type="match status" value="1"/>
</dbReference>
<keyword evidence="5" id="KW-0418">Kinase</keyword>
<dbReference type="InterPro" id="IPR011611">
    <property type="entry name" value="PfkB_dom"/>
</dbReference>
<dbReference type="PANTHER" id="PTHR10584:SF166">
    <property type="entry name" value="RIBOKINASE"/>
    <property type="match status" value="1"/>
</dbReference>
<dbReference type="AlphaFoldDB" id="A0AAV5VAE3"/>
<dbReference type="HAMAP" id="MF_01987">
    <property type="entry name" value="Ribokinase"/>
    <property type="match status" value="1"/>
</dbReference>
<accession>A0AAV5VAE3</accession>
<evidence type="ECO:0000256" key="5">
    <source>
        <dbReference type="ARBA" id="ARBA00022777"/>
    </source>
</evidence>
<keyword evidence="3" id="KW-0479">Metal-binding</keyword>
<feature type="non-terminal residue" evidence="11">
    <location>
        <position position="1"/>
    </location>
</feature>
<dbReference type="Pfam" id="PF00294">
    <property type="entry name" value="PfkB"/>
    <property type="match status" value="1"/>
</dbReference>
<dbReference type="EMBL" id="BTSY01000002">
    <property type="protein sequence ID" value="GMT16188.1"/>
    <property type="molecule type" value="Genomic_DNA"/>
</dbReference>
<dbReference type="GO" id="GO:0004747">
    <property type="term" value="F:ribokinase activity"/>
    <property type="evidence" value="ECO:0007669"/>
    <property type="project" value="InterPro"/>
</dbReference>
<dbReference type="GO" id="GO:0005524">
    <property type="term" value="F:ATP binding"/>
    <property type="evidence" value="ECO:0007669"/>
    <property type="project" value="UniProtKB-KW"/>
</dbReference>
<evidence type="ECO:0000256" key="6">
    <source>
        <dbReference type="ARBA" id="ARBA00022840"/>
    </source>
</evidence>
<keyword evidence="8" id="KW-0630">Potassium</keyword>
<sequence length="338" mass="35118">HSHFITFLTAVDDKFTMAQEKKKIVVFGSIVHDLISYTSRFPRPGESIRGKSFQQGPGGKGANQAVAAALLGADVTMIGKVGDDIFADFNIASMKKAGVDASAVQRIAGSTTGTATITVAEDAGGENSIVVTLGANMEMSTETAEKAENVIASAGILLCQAEIPDAATKKALEIARKHGVTTFLNPAPGDANLDKSMLAFVDIICTNENEAEFITGISAPNHVEAEKAAREMIARGPKIAIVTLGPQGCLLAKTLPSNEITVDVLPGEVVSAVDTTGAGDCFCGSLVAFLASGISLKESARRANKIASLSVTKKGTQSSYASRSELEEMGRGELVEGI</sequence>
<evidence type="ECO:0000256" key="2">
    <source>
        <dbReference type="ARBA" id="ARBA00022679"/>
    </source>
</evidence>
<evidence type="ECO:0000256" key="9">
    <source>
        <dbReference type="ARBA" id="ARBA00023277"/>
    </source>
</evidence>
<keyword evidence="4" id="KW-0547">Nucleotide-binding</keyword>
<comment type="caution">
    <text evidence="11">The sequence shown here is derived from an EMBL/GenBank/DDBJ whole genome shotgun (WGS) entry which is preliminary data.</text>
</comment>
<dbReference type="FunFam" id="3.40.1190.20:FF:000010">
    <property type="entry name" value="Ribokinase"/>
    <property type="match status" value="1"/>
</dbReference>
<evidence type="ECO:0000256" key="8">
    <source>
        <dbReference type="ARBA" id="ARBA00022958"/>
    </source>
</evidence>
<dbReference type="GO" id="GO:0005829">
    <property type="term" value="C:cytosol"/>
    <property type="evidence" value="ECO:0007669"/>
    <property type="project" value="TreeGrafter"/>
</dbReference>
<keyword evidence="7" id="KW-0460">Magnesium</keyword>
<dbReference type="NCBIfam" id="TIGR02152">
    <property type="entry name" value="D_ribokin_bact"/>
    <property type="match status" value="1"/>
</dbReference>
<proteinExistence type="inferred from homology"/>